<dbReference type="NCBIfam" id="NF033908">
    <property type="entry name" value="AcfA_fam_omp"/>
    <property type="match status" value="1"/>
</dbReference>
<dbReference type="Proteomes" id="UP000036097">
    <property type="component" value="Unassembled WGS sequence"/>
</dbReference>
<dbReference type="InterPro" id="IPR011250">
    <property type="entry name" value="OMP/PagP_B-barrel"/>
</dbReference>
<gene>
    <name evidence="4" type="ORF">ABT56_00510</name>
</gene>
<evidence type="ECO:0000259" key="3">
    <source>
        <dbReference type="Pfam" id="PF13505"/>
    </source>
</evidence>
<organism evidence="4 5">
    <name type="scientific">Photobacterium aquae</name>
    <dbReference type="NCBI Taxonomy" id="1195763"/>
    <lineage>
        <taxon>Bacteria</taxon>
        <taxon>Pseudomonadati</taxon>
        <taxon>Pseudomonadota</taxon>
        <taxon>Gammaproteobacteria</taxon>
        <taxon>Vibrionales</taxon>
        <taxon>Vibrionaceae</taxon>
        <taxon>Photobacterium</taxon>
    </lineage>
</organism>
<accession>A0A0J1K5E1</accession>
<dbReference type="Gene3D" id="2.40.160.20">
    <property type="match status" value="1"/>
</dbReference>
<keyword evidence="5" id="KW-1185">Reference proteome</keyword>
<dbReference type="RefSeq" id="WP_047876889.1">
    <property type="nucleotide sequence ID" value="NZ_LDOT01000001.1"/>
</dbReference>
<dbReference type="InterPro" id="IPR027385">
    <property type="entry name" value="Beta-barrel_OMP"/>
</dbReference>
<feature type="chain" id="PRO_5005254330" evidence="2">
    <location>
        <begin position="19"/>
        <end position="215"/>
    </location>
</feature>
<dbReference type="PATRIC" id="fig|1195763.3.peg.110"/>
<comment type="caution">
    <text evidence="4">The sequence shown here is derived from an EMBL/GenBank/DDBJ whole genome shotgun (WGS) entry which is preliminary data.</text>
</comment>
<dbReference type="AlphaFoldDB" id="A0A0J1K5E1"/>
<reference evidence="4 5" key="1">
    <citation type="submission" date="2015-05" db="EMBL/GenBank/DDBJ databases">
        <title>Photobacterium galathea sp. nov.</title>
        <authorList>
            <person name="Machado H."/>
            <person name="Gram L."/>
        </authorList>
    </citation>
    <scope>NUCLEOTIDE SEQUENCE [LARGE SCALE GENOMIC DNA]</scope>
    <source>
        <strain evidence="4 5">CGMCC 1.12159</strain>
    </source>
</reference>
<sequence>MKKILLPLLVTCSFSAAAAPYVGVEYGMGTTTHDFQPAFNTDNIQLDPKQEDGIASGFVGYAFNDAWALELGYSQFELSDSHSKYLGMTTVNGQVYTHELDWDSSVDAKQISLLPVYTYELNEKWSAKLKAGLTYTQYKASAGKYEEFELVANDDIEHGKTLSHTSSTTDSVGALVSAGVEYRILSRLAIGANAKYQTDSFASTASFYIGTTYYF</sequence>
<evidence type="ECO:0000256" key="1">
    <source>
        <dbReference type="ARBA" id="ARBA00022729"/>
    </source>
</evidence>
<protein>
    <submittedName>
        <fullName evidence="4">Organic solvent ABC transporter substrate-binding protein</fullName>
    </submittedName>
</protein>
<proteinExistence type="predicted"/>
<name>A0A0J1K5E1_9GAMM</name>
<feature type="domain" description="Outer membrane protein beta-barrel" evidence="3">
    <location>
        <begin position="5"/>
        <end position="215"/>
    </location>
</feature>
<evidence type="ECO:0000313" key="4">
    <source>
        <dbReference type="EMBL" id="KLV09602.1"/>
    </source>
</evidence>
<dbReference type="SUPFAM" id="SSF56925">
    <property type="entry name" value="OMPA-like"/>
    <property type="match status" value="1"/>
</dbReference>
<dbReference type="EMBL" id="LDOT01000001">
    <property type="protein sequence ID" value="KLV09602.1"/>
    <property type="molecule type" value="Genomic_DNA"/>
</dbReference>
<evidence type="ECO:0000256" key="2">
    <source>
        <dbReference type="SAM" id="SignalP"/>
    </source>
</evidence>
<evidence type="ECO:0000313" key="5">
    <source>
        <dbReference type="Proteomes" id="UP000036097"/>
    </source>
</evidence>
<dbReference type="Pfam" id="PF13505">
    <property type="entry name" value="OMP_b-brl"/>
    <property type="match status" value="1"/>
</dbReference>
<feature type="signal peptide" evidence="2">
    <location>
        <begin position="1"/>
        <end position="18"/>
    </location>
</feature>
<keyword evidence="1 2" id="KW-0732">Signal</keyword>
<dbReference type="OrthoDB" id="5829709at2"/>